<feature type="transmembrane region" description="Helical" evidence="1">
    <location>
        <begin position="176"/>
        <end position="193"/>
    </location>
</feature>
<comment type="caution">
    <text evidence="2">The sequence shown here is derived from an EMBL/GenBank/DDBJ whole genome shotgun (WGS) entry which is preliminary data.</text>
</comment>
<dbReference type="EMBL" id="MGDI01000005">
    <property type="protein sequence ID" value="OGL54938.1"/>
    <property type="molecule type" value="Genomic_DNA"/>
</dbReference>
<gene>
    <name evidence="2" type="ORF">A3G31_02335</name>
</gene>
<evidence type="ECO:0008006" key="4">
    <source>
        <dbReference type="Google" id="ProtNLM"/>
    </source>
</evidence>
<dbReference type="STRING" id="1817883.A3G31_02335"/>
<dbReference type="InterPro" id="IPR011990">
    <property type="entry name" value="TPR-like_helical_dom_sf"/>
</dbReference>
<protein>
    <recommendedName>
        <fullName evidence="4">Glycosyltransferase RgtA/B/C/D-like domain-containing protein</fullName>
    </recommendedName>
</protein>
<feature type="transmembrane region" description="Helical" evidence="1">
    <location>
        <begin position="306"/>
        <end position="323"/>
    </location>
</feature>
<dbReference type="Proteomes" id="UP000178082">
    <property type="component" value="Unassembled WGS sequence"/>
</dbReference>
<proteinExistence type="predicted"/>
<feature type="transmembrane region" description="Helical" evidence="1">
    <location>
        <begin position="72"/>
        <end position="95"/>
    </location>
</feature>
<feature type="transmembrane region" description="Helical" evidence="1">
    <location>
        <begin position="205"/>
        <end position="224"/>
    </location>
</feature>
<accession>A0A1F7SNY0</accession>
<feature type="transmembrane region" description="Helical" evidence="1">
    <location>
        <begin position="12"/>
        <end position="30"/>
    </location>
</feature>
<evidence type="ECO:0000313" key="2">
    <source>
        <dbReference type="EMBL" id="OGL54938.1"/>
    </source>
</evidence>
<feature type="transmembrane region" description="Helical" evidence="1">
    <location>
        <begin position="275"/>
        <end position="294"/>
    </location>
</feature>
<keyword evidence="1" id="KW-1133">Transmembrane helix</keyword>
<feature type="transmembrane region" description="Helical" evidence="1">
    <location>
        <begin position="329"/>
        <end position="347"/>
    </location>
</feature>
<name>A0A1F7SNY0_9BACT</name>
<dbReference type="SUPFAM" id="SSF48452">
    <property type="entry name" value="TPR-like"/>
    <property type="match status" value="1"/>
</dbReference>
<organism evidence="2 3">
    <name type="scientific">Candidatus Schekmanbacteria bacterium RIFCSPLOWO2_12_FULL_38_15</name>
    <dbReference type="NCBI Taxonomy" id="1817883"/>
    <lineage>
        <taxon>Bacteria</taxon>
        <taxon>Candidatus Schekmaniibacteriota</taxon>
    </lineage>
</organism>
<keyword evidence="1" id="KW-0812">Transmembrane</keyword>
<keyword evidence="1" id="KW-0472">Membrane</keyword>
<reference evidence="2 3" key="1">
    <citation type="journal article" date="2016" name="Nat. Commun.">
        <title>Thousands of microbial genomes shed light on interconnected biogeochemical processes in an aquifer system.</title>
        <authorList>
            <person name="Anantharaman K."/>
            <person name="Brown C.T."/>
            <person name="Hug L.A."/>
            <person name="Sharon I."/>
            <person name="Castelle C.J."/>
            <person name="Probst A.J."/>
            <person name="Thomas B.C."/>
            <person name="Singh A."/>
            <person name="Wilkins M.J."/>
            <person name="Karaoz U."/>
            <person name="Brodie E.L."/>
            <person name="Williams K.H."/>
            <person name="Hubbard S.S."/>
            <person name="Banfield J.F."/>
        </authorList>
    </citation>
    <scope>NUCLEOTIDE SEQUENCE [LARGE SCALE GENOMIC DNA]</scope>
</reference>
<feature type="transmembrane region" description="Helical" evidence="1">
    <location>
        <begin position="116"/>
        <end position="149"/>
    </location>
</feature>
<evidence type="ECO:0000256" key="1">
    <source>
        <dbReference type="SAM" id="Phobius"/>
    </source>
</evidence>
<evidence type="ECO:0000313" key="3">
    <source>
        <dbReference type="Proteomes" id="UP000178082"/>
    </source>
</evidence>
<feature type="transmembrane region" description="Helical" evidence="1">
    <location>
        <begin position="368"/>
        <end position="385"/>
    </location>
</feature>
<sequence>MKTFQNNNFSKIIWNFIDYILLPVLIFFYTPTPFKNFIIPWDDGQFSAVVNELMRGKILYKDVWIPYPPLQIYPLFFTFKIFGATILIQKIYFYLLGGLGKILGYLTARSLLKNRFFVIFFSIILLSQFLFNHIRVSLGLIILLIIFKFLEKKKYFWIFSTGIFLGIAFLFSQETTLCALAGAFGSLLVFSLSDEFPKKVFLKSSLLMFSGIVIFPSLFFLYFYSVGALKPFFEVLIKYPIYVSSGFQGLPFPVIDISNSIFSVRELLSLITDTLFLFYLPIGIYILTLIYLVISGIQKKFNTEKIKILFVLIFGILAFRTALGRSDIHHLFFSISPAILISIYFMERLFIRAKDLLHIKSLKPVMKFEVVFMILLLIMFLVYFMKVFNLKNFFEEERLINYWITKTNVNEEGLATLNLKRGGGVRTLTEQANHFEKVISYISKKTDYNEPVFIFPQQAVYYFLADRVNPTRYCLGYLAITKKMREEAIRDLIQNGTKKIIYELDQEIDGISGEEYSPELSEYIFENYTIMDKIDNTLILRPFNVNERREPFKSLISTFLIRGYSLQRQGPLYIKLYYEEIEKFQKLVQNFPSNINYHNYFAILCTIGKNYEMARKEWEECLKLDPSFNPAKENLKQLEIFKK</sequence>
<dbReference type="Gene3D" id="1.25.40.10">
    <property type="entry name" value="Tetratricopeptide repeat domain"/>
    <property type="match status" value="1"/>
</dbReference>
<dbReference type="AlphaFoldDB" id="A0A1F7SNY0"/>